<accession>A0A815CG87</accession>
<dbReference type="AlphaFoldDB" id="A0A815CG87"/>
<evidence type="ECO:0000256" key="2">
    <source>
        <dbReference type="ARBA" id="ARBA00022692"/>
    </source>
</evidence>
<dbReference type="EMBL" id="CAJNOJ010000205">
    <property type="protein sequence ID" value="CAF1287008.1"/>
    <property type="molecule type" value="Genomic_DNA"/>
</dbReference>
<evidence type="ECO:0000313" key="13">
    <source>
        <dbReference type="Proteomes" id="UP000663852"/>
    </source>
</evidence>
<name>A0A815CG87_ADIRI</name>
<keyword evidence="4" id="KW-0297">G-protein coupled receptor</keyword>
<dbReference type="PROSITE" id="PS50262">
    <property type="entry name" value="G_PROTEIN_RECEP_F1_2"/>
    <property type="match status" value="1"/>
</dbReference>
<dbReference type="GO" id="GO:0005886">
    <property type="term" value="C:plasma membrane"/>
    <property type="evidence" value="ECO:0007669"/>
    <property type="project" value="TreeGrafter"/>
</dbReference>
<dbReference type="Proteomes" id="UP000663828">
    <property type="component" value="Unassembled WGS sequence"/>
</dbReference>
<reference evidence="11" key="1">
    <citation type="submission" date="2021-02" db="EMBL/GenBank/DDBJ databases">
        <authorList>
            <person name="Nowell W R."/>
        </authorList>
    </citation>
    <scope>NUCLEOTIDE SEQUENCE</scope>
</reference>
<proteinExistence type="predicted"/>
<feature type="transmembrane region" description="Helical" evidence="8">
    <location>
        <begin position="13"/>
        <end position="36"/>
    </location>
</feature>
<keyword evidence="2 8" id="KW-0812">Transmembrane</keyword>
<evidence type="ECO:0000256" key="1">
    <source>
        <dbReference type="ARBA" id="ARBA00004141"/>
    </source>
</evidence>
<organism evidence="11 13">
    <name type="scientific">Adineta ricciae</name>
    <name type="common">Rotifer</name>
    <dbReference type="NCBI Taxonomy" id="249248"/>
    <lineage>
        <taxon>Eukaryota</taxon>
        <taxon>Metazoa</taxon>
        <taxon>Spiralia</taxon>
        <taxon>Gnathifera</taxon>
        <taxon>Rotifera</taxon>
        <taxon>Eurotatoria</taxon>
        <taxon>Bdelloidea</taxon>
        <taxon>Adinetida</taxon>
        <taxon>Adinetidae</taxon>
        <taxon>Adineta</taxon>
    </lineage>
</organism>
<sequence length="317" mass="36437">MAVTWLPAIQREIIRYGVSLYLILGIVGSICNCLIFTRRAYRRSPSSIYLLSLSIFSIMFLLWTLPPLLYALNNTDLQTQSVFYCKVRQYGSHTFSLFLRYAVVLACIDRYFATRANVRLRSFSSIKAAVILVCIMCVICTLVPLHMPILIYINSAGTCGMFGMYKLSYAIYQIIFFTFTPPILMAVFSLLTIRDLYQRHNASQVSARKLDRHLAYMVITEVVINIISSVPYGTNLLYGALTYYVTNKTIERLEIEAFFSFITLMLIYLTGVVPFYLFISISKPFRLEFINLCRSNVLRHSQIVPTNDVHTIIMNPR</sequence>
<dbReference type="EMBL" id="CAJNOR010001013">
    <property type="protein sequence ID" value="CAF1056624.1"/>
    <property type="molecule type" value="Genomic_DNA"/>
</dbReference>
<dbReference type="SUPFAM" id="SSF81321">
    <property type="entry name" value="Family A G protein-coupled receptor-like"/>
    <property type="match status" value="1"/>
</dbReference>
<dbReference type="Proteomes" id="UP000663852">
    <property type="component" value="Unassembled WGS sequence"/>
</dbReference>
<evidence type="ECO:0000256" key="3">
    <source>
        <dbReference type="ARBA" id="ARBA00022989"/>
    </source>
</evidence>
<comment type="subcellular location">
    <subcellularLocation>
        <location evidence="1">Membrane</location>
        <topology evidence="1">Multi-pass membrane protein</topology>
    </subcellularLocation>
</comment>
<feature type="transmembrane region" description="Helical" evidence="8">
    <location>
        <begin position="48"/>
        <end position="70"/>
    </location>
</feature>
<evidence type="ECO:0000313" key="11">
    <source>
        <dbReference type="EMBL" id="CAF1287008.1"/>
    </source>
</evidence>
<keyword evidence="3 8" id="KW-1133">Transmembrane helix</keyword>
<evidence type="ECO:0000313" key="10">
    <source>
        <dbReference type="EMBL" id="CAF1056624.1"/>
    </source>
</evidence>
<evidence type="ECO:0000259" key="9">
    <source>
        <dbReference type="PROSITE" id="PS50262"/>
    </source>
</evidence>
<feature type="domain" description="G-protein coupled receptors family 1 profile" evidence="9">
    <location>
        <begin position="28"/>
        <end position="278"/>
    </location>
</feature>
<evidence type="ECO:0000256" key="7">
    <source>
        <dbReference type="ARBA" id="ARBA00023224"/>
    </source>
</evidence>
<keyword evidence="7" id="KW-0807">Transducer</keyword>
<dbReference type="Pfam" id="PF00001">
    <property type="entry name" value="7tm_1"/>
    <property type="match status" value="1"/>
</dbReference>
<evidence type="ECO:0000313" key="12">
    <source>
        <dbReference type="Proteomes" id="UP000663828"/>
    </source>
</evidence>
<feature type="transmembrane region" description="Helical" evidence="8">
    <location>
        <begin position="129"/>
        <end position="151"/>
    </location>
</feature>
<evidence type="ECO:0000256" key="8">
    <source>
        <dbReference type="SAM" id="Phobius"/>
    </source>
</evidence>
<feature type="transmembrane region" description="Helical" evidence="8">
    <location>
        <begin position="258"/>
        <end position="279"/>
    </location>
</feature>
<evidence type="ECO:0000256" key="5">
    <source>
        <dbReference type="ARBA" id="ARBA00023136"/>
    </source>
</evidence>
<protein>
    <recommendedName>
        <fullName evidence="9">G-protein coupled receptors family 1 profile domain-containing protein</fullName>
    </recommendedName>
</protein>
<feature type="transmembrane region" description="Helical" evidence="8">
    <location>
        <begin position="90"/>
        <end position="108"/>
    </location>
</feature>
<dbReference type="InterPro" id="IPR017452">
    <property type="entry name" value="GPCR_Rhodpsn_7TM"/>
</dbReference>
<dbReference type="PANTHER" id="PTHR24243:SF233">
    <property type="entry name" value="THYROTROPIN-RELEASING HORMONE RECEPTOR"/>
    <property type="match status" value="1"/>
</dbReference>
<keyword evidence="6" id="KW-0675">Receptor</keyword>
<dbReference type="OrthoDB" id="10003251at2759"/>
<dbReference type="InterPro" id="IPR000276">
    <property type="entry name" value="GPCR_Rhodpsn"/>
</dbReference>
<dbReference type="GO" id="GO:0004930">
    <property type="term" value="F:G protein-coupled receptor activity"/>
    <property type="evidence" value="ECO:0007669"/>
    <property type="project" value="UniProtKB-KW"/>
</dbReference>
<keyword evidence="12" id="KW-1185">Reference proteome</keyword>
<dbReference type="Gene3D" id="1.20.1070.10">
    <property type="entry name" value="Rhodopsin 7-helix transmembrane proteins"/>
    <property type="match status" value="1"/>
</dbReference>
<feature type="transmembrane region" description="Helical" evidence="8">
    <location>
        <begin position="171"/>
        <end position="193"/>
    </location>
</feature>
<feature type="transmembrane region" description="Helical" evidence="8">
    <location>
        <begin position="214"/>
        <end position="238"/>
    </location>
</feature>
<dbReference type="PANTHER" id="PTHR24243">
    <property type="entry name" value="G-PROTEIN COUPLED RECEPTOR"/>
    <property type="match status" value="1"/>
</dbReference>
<keyword evidence="5 8" id="KW-0472">Membrane</keyword>
<evidence type="ECO:0000256" key="4">
    <source>
        <dbReference type="ARBA" id="ARBA00023040"/>
    </source>
</evidence>
<comment type="caution">
    <text evidence="11">The sequence shown here is derived from an EMBL/GenBank/DDBJ whole genome shotgun (WGS) entry which is preliminary data.</text>
</comment>
<evidence type="ECO:0000256" key="6">
    <source>
        <dbReference type="ARBA" id="ARBA00023170"/>
    </source>
</evidence>
<gene>
    <name evidence="11" type="ORF">EDS130_LOCUS29872</name>
    <name evidence="10" type="ORF">XAT740_LOCUS16057</name>
</gene>